<dbReference type="InterPro" id="IPR047780">
    <property type="entry name" value="TssQ-like"/>
</dbReference>
<name>A0A1N7SUR2_9BURK</name>
<keyword evidence="2" id="KW-1185">Reference proteome</keyword>
<evidence type="ECO:0000313" key="2">
    <source>
        <dbReference type="Proteomes" id="UP000195569"/>
    </source>
</evidence>
<comment type="caution">
    <text evidence="1">The sequence shown here is derived from an EMBL/GenBank/DDBJ whole genome shotgun (WGS) entry which is preliminary data.</text>
</comment>
<organism evidence="1 2">
    <name type="scientific">Paraburkholderia piptadeniae</name>
    <dbReference type="NCBI Taxonomy" id="1701573"/>
    <lineage>
        <taxon>Bacteria</taxon>
        <taxon>Pseudomonadati</taxon>
        <taxon>Pseudomonadota</taxon>
        <taxon>Betaproteobacteria</taxon>
        <taxon>Burkholderiales</taxon>
        <taxon>Burkholderiaceae</taxon>
        <taxon>Paraburkholderia</taxon>
    </lineage>
</organism>
<evidence type="ECO:0000313" key="1">
    <source>
        <dbReference type="EMBL" id="SIT51123.1"/>
    </source>
</evidence>
<sequence>MFSPQQRAADETVQNARSAYAAGEYSRTIQLLSHASEIDRANRSTQIEAHKLMAFSYCVTNRVSACRAEFRKILNIDPNFELSAAERGHPIWGPAFEAARRQRAAASSS</sequence>
<keyword evidence="1" id="KW-0449">Lipoprotein</keyword>
<gene>
    <name evidence="1" type="ORF">BN2476_1010040</name>
</gene>
<dbReference type="InterPro" id="IPR011990">
    <property type="entry name" value="TPR-like_helical_dom_sf"/>
</dbReference>
<dbReference type="Gene3D" id="1.25.40.10">
    <property type="entry name" value="Tetratricopeptide repeat domain"/>
    <property type="match status" value="1"/>
</dbReference>
<dbReference type="AlphaFoldDB" id="A0A1N7SUR2"/>
<reference evidence="1" key="1">
    <citation type="submission" date="2016-12" db="EMBL/GenBank/DDBJ databases">
        <authorList>
            <person name="Moulin L."/>
        </authorList>
    </citation>
    <scope>NUCLEOTIDE SEQUENCE [LARGE SCALE GENOMIC DNA]</scope>
    <source>
        <strain evidence="1">STM 7183</strain>
    </source>
</reference>
<accession>A0A1N7SUR2</accession>
<protein>
    <submittedName>
        <fullName evidence="1">Lipoprotein</fullName>
    </submittedName>
</protein>
<dbReference type="SUPFAM" id="SSF48452">
    <property type="entry name" value="TPR-like"/>
    <property type="match status" value="1"/>
</dbReference>
<dbReference type="RefSeq" id="WP_235851170.1">
    <property type="nucleotide sequence ID" value="NZ_CYGY02000101.1"/>
</dbReference>
<proteinExistence type="predicted"/>
<dbReference type="Proteomes" id="UP000195569">
    <property type="component" value="Unassembled WGS sequence"/>
</dbReference>
<dbReference type="NCBIfam" id="NF038027">
    <property type="entry name" value="TssQ_fam"/>
    <property type="match status" value="1"/>
</dbReference>
<dbReference type="EMBL" id="CYGY02000101">
    <property type="protein sequence ID" value="SIT51123.1"/>
    <property type="molecule type" value="Genomic_DNA"/>
</dbReference>